<organism evidence="1 2">
    <name type="scientific">Streptomyces antimicrobicus</name>
    <dbReference type="NCBI Taxonomy" id="2883108"/>
    <lineage>
        <taxon>Bacteria</taxon>
        <taxon>Bacillati</taxon>
        <taxon>Actinomycetota</taxon>
        <taxon>Actinomycetes</taxon>
        <taxon>Kitasatosporales</taxon>
        <taxon>Streptomycetaceae</taxon>
        <taxon>Streptomyces</taxon>
    </lineage>
</organism>
<protein>
    <submittedName>
        <fullName evidence="1">Uncharacterized protein</fullName>
    </submittedName>
</protein>
<keyword evidence="2" id="KW-1185">Reference proteome</keyword>
<dbReference type="RefSeq" id="WP_226729108.1">
    <property type="nucleotide sequence ID" value="NZ_JAJAUY010000100.1"/>
</dbReference>
<sequence>MHYGITLDDEELEGFARLEPEGISVLDCTAQSAANFVGWLREHIVPDGMAMTFNRAWRLEEDLPDATVPEVTRPRLVAAFLAHLEALGLD</sequence>
<evidence type="ECO:0000313" key="1">
    <source>
        <dbReference type="EMBL" id="MCB5182005.1"/>
    </source>
</evidence>
<gene>
    <name evidence="1" type="ORF">LG632_21820</name>
</gene>
<name>A0ABS8BBM1_9ACTN</name>
<dbReference type="Proteomes" id="UP001199054">
    <property type="component" value="Unassembled WGS sequence"/>
</dbReference>
<proteinExistence type="predicted"/>
<dbReference type="EMBL" id="JAJAUY010000100">
    <property type="protein sequence ID" value="MCB5182005.1"/>
    <property type="molecule type" value="Genomic_DNA"/>
</dbReference>
<comment type="caution">
    <text evidence="1">The sequence shown here is derived from an EMBL/GenBank/DDBJ whole genome shotgun (WGS) entry which is preliminary data.</text>
</comment>
<accession>A0ABS8BBM1</accession>
<reference evidence="1 2" key="1">
    <citation type="submission" date="2021-10" db="EMBL/GenBank/DDBJ databases">
        <title>Streptomyces sp. strain SMC 277, a novel streptomycete isolated from soil.</title>
        <authorList>
            <person name="Chanama M."/>
        </authorList>
    </citation>
    <scope>NUCLEOTIDE SEQUENCE [LARGE SCALE GENOMIC DNA]</scope>
    <source>
        <strain evidence="1 2">SMC 277</strain>
    </source>
</reference>
<evidence type="ECO:0000313" key="2">
    <source>
        <dbReference type="Proteomes" id="UP001199054"/>
    </source>
</evidence>